<dbReference type="InterPro" id="IPR018077">
    <property type="entry name" value="Glyco_hydro_fam25_subgr"/>
</dbReference>
<dbReference type="EMBL" id="JANDJP010000019">
    <property type="protein sequence ID" value="MDF9914789.1"/>
    <property type="molecule type" value="Genomic_DNA"/>
</dbReference>
<dbReference type="SMART" id="SM00641">
    <property type="entry name" value="Glyco_25"/>
    <property type="match status" value="1"/>
</dbReference>
<dbReference type="Pfam" id="PF01183">
    <property type="entry name" value="Glyco_hydro_25"/>
    <property type="match status" value="1"/>
</dbReference>
<dbReference type="Gene3D" id="3.10.350.10">
    <property type="entry name" value="LysM domain"/>
    <property type="match status" value="3"/>
</dbReference>
<evidence type="ECO:0000256" key="2">
    <source>
        <dbReference type="ARBA" id="ARBA00022801"/>
    </source>
</evidence>
<dbReference type="SUPFAM" id="SSF54106">
    <property type="entry name" value="LysM domain"/>
    <property type="match status" value="3"/>
</dbReference>
<evidence type="ECO:0000313" key="6">
    <source>
        <dbReference type="EMBL" id="MDF9914789.1"/>
    </source>
</evidence>
<organism evidence="6 7">
    <name type="scientific">Furfurilactobacillus milii</name>
    <dbReference type="NCBI Taxonomy" id="2888272"/>
    <lineage>
        <taxon>Bacteria</taxon>
        <taxon>Bacillati</taxon>
        <taxon>Bacillota</taxon>
        <taxon>Bacilli</taxon>
        <taxon>Lactobacillales</taxon>
        <taxon>Lactobacillaceae</taxon>
        <taxon>Furfurilactobacillus</taxon>
    </lineage>
</organism>
<keyword evidence="4" id="KW-0732">Signal</keyword>
<evidence type="ECO:0000259" key="5">
    <source>
        <dbReference type="PROSITE" id="PS51782"/>
    </source>
</evidence>
<comment type="caution">
    <text evidence="6">The sequence shown here is derived from an EMBL/GenBank/DDBJ whole genome shotgun (WGS) entry which is preliminary data.</text>
</comment>
<evidence type="ECO:0000313" key="7">
    <source>
        <dbReference type="Proteomes" id="UP001152867"/>
    </source>
</evidence>
<evidence type="ECO:0000256" key="1">
    <source>
        <dbReference type="ARBA" id="ARBA00010646"/>
    </source>
</evidence>
<reference evidence="6" key="1">
    <citation type="submission" date="2022-06" db="EMBL/GenBank/DDBJ databases">
        <title>Antifungal cultures and metabolites of lactic acid bacteria for use in dairy fermentations.</title>
        <authorList>
            <person name="Zhao Z."/>
            <person name="Gaenzle M."/>
        </authorList>
    </citation>
    <scope>NUCLEOTIDE SEQUENCE</scope>
    <source>
        <strain evidence="6">FUA3126</strain>
    </source>
</reference>
<feature type="chain" id="PRO_5046941425" evidence="4">
    <location>
        <begin position="29"/>
        <end position="479"/>
    </location>
</feature>
<dbReference type="SMART" id="SM00257">
    <property type="entry name" value="LysM"/>
    <property type="match status" value="3"/>
</dbReference>
<dbReference type="Pfam" id="PF01476">
    <property type="entry name" value="LysM"/>
    <property type="match status" value="3"/>
</dbReference>
<protein>
    <submittedName>
        <fullName evidence="6">LysM peptidoglycan-binding domain-containing protein</fullName>
    </submittedName>
</protein>
<dbReference type="PROSITE" id="PS51904">
    <property type="entry name" value="GLYCOSYL_HYDROL_F25_2"/>
    <property type="match status" value="1"/>
</dbReference>
<name>A0ABT6DCB3_9LACO</name>
<dbReference type="InterPro" id="IPR018392">
    <property type="entry name" value="LysM"/>
</dbReference>
<feature type="domain" description="LysM" evidence="5">
    <location>
        <begin position="331"/>
        <end position="375"/>
    </location>
</feature>
<dbReference type="InterPro" id="IPR017853">
    <property type="entry name" value="GH"/>
</dbReference>
<proteinExistence type="inferred from homology"/>
<keyword evidence="2" id="KW-0378">Hydrolase</keyword>
<dbReference type="InterPro" id="IPR002053">
    <property type="entry name" value="Glyco_hydro_25"/>
</dbReference>
<gene>
    <name evidence="6" type="ORF">NNA32_11115</name>
</gene>
<sequence>MNKNKLVTTGAAILAAFCLASTPVTALAAKGDQGVDWSVYQGDDGIFGSPQDKFSISQIGGCRGTYIYNQYTYATQVQYSIAQGKRAHTYLWWEGVTSTGLADQVLNYFLPKVQTPKGSIVALDVESGTQSTAVIDHALTRIKQAGYTPVLYGYKNFLSNNTDLNYLASKWALWLAEYKDYNVTKSPDYNYFPSFDNIGIFQFTSMYKAGGLDGDIDLTGITDSGYKGTTTSSTGGTAVKPNTTTPAIAAGQVANNTAKSDIKVGDTVKVNFSANSWATGEPIPSWVKGQNYKVTEISGSKLLLSGINSWINRSNAEILSVTGTTAISGGSTYTVQSGDTLSGIAAQYGTTAAALASLNGISNANVIYVGQTLKVAGTVATSNASTYTVQSGDTLSAIAAAHGLNTATLAAYNGITNYNVIYVGQHLKISGQAQRIVYAEAGDSYWSVAQQFGVSWISLLAMNNANRYSTLQVGQAIYY</sequence>
<dbReference type="Proteomes" id="UP001152867">
    <property type="component" value="Unassembled WGS sequence"/>
</dbReference>
<keyword evidence="7" id="KW-1185">Reference proteome</keyword>
<keyword evidence="3" id="KW-0326">Glycosidase</keyword>
<dbReference type="RefSeq" id="WP_178942764.1">
    <property type="nucleotide sequence ID" value="NZ_JAIWJG010000019.1"/>
</dbReference>
<feature type="domain" description="LysM" evidence="5">
    <location>
        <begin position="435"/>
        <end position="479"/>
    </location>
</feature>
<dbReference type="SUPFAM" id="SSF51445">
    <property type="entry name" value="(Trans)glycosidases"/>
    <property type="match status" value="1"/>
</dbReference>
<dbReference type="PANTHER" id="PTHR33734:SF22">
    <property type="entry name" value="MEMBRANE-BOUND LYTIC MUREIN TRANSGLYCOSYLASE D"/>
    <property type="match status" value="1"/>
</dbReference>
<evidence type="ECO:0000256" key="4">
    <source>
        <dbReference type="SAM" id="SignalP"/>
    </source>
</evidence>
<comment type="similarity">
    <text evidence="1">Belongs to the glycosyl hydrolase 25 family.</text>
</comment>
<feature type="signal peptide" evidence="4">
    <location>
        <begin position="1"/>
        <end position="28"/>
    </location>
</feature>
<dbReference type="Gene3D" id="3.20.20.80">
    <property type="entry name" value="Glycosidases"/>
    <property type="match status" value="1"/>
</dbReference>
<dbReference type="PANTHER" id="PTHR33734">
    <property type="entry name" value="LYSM DOMAIN-CONTAINING GPI-ANCHORED PROTEIN 2"/>
    <property type="match status" value="1"/>
</dbReference>
<evidence type="ECO:0000256" key="3">
    <source>
        <dbReference type="ARBA" id="ARBA00023295"/>
    </source>
</evidence>
<dbReference type="InterPro" id="IPR036779">
    <property type="entry name" value="LysM_dom_sf"/>
</dbReference>
<feature type="domain" description="LysM" evidence="5">
    <location>
        <begin position="385"/>
        <end position="429"/>
    </location>
</feature>
<dbReference type="CDD" id="cd00118">
    <property type="entry name" value="LysM"/>
    <property type="match status" value="3"/>
</dbReference>
<accession>A0ABT6DCB3</accession>
<dbReference type="PROSITE" id="PS51782">
    <property type="entry name" value="LYSM"/>
    <property type="match status" value="3"/>
</dbReference>